<dbReference type="AlphaFoldDB" id="A0A1G8N7W3"/>
<dbReference type="Proteomes" id="UP000182836">
    <property type="component" value="Unassembled WGS sequence"/>
</dbReference>
<dbReference type="OrthoDB" id="2680662at2"/>
<gene>
    <name evidence="1" type="ORF">SAMN04487909_107134</name>
</gene>
<protein>
    <submittedName>
        <fullName evidence="1">Uncharacterized protein</fullName>
    </submittedName>
</protein>
<organism evidence="1 2">
    <name type="scientific">Aneurinibacillus migulanus</name>
    <name type="common">Bacillus migulanus</name>
    <dbReference type="NCBI Taxonomy" id="47500"/>
    <lineage>
        <taxon>Bacteria</taxon>
        <taxon>Bacillati</taxon>
        <taxon>Bacillota</taxon>
        <taxon>Bacilli</taxon>
        <taxon>Bacillales</taxon>
        <taxon>Paenibacillaceae</taxon>
        <taxon>Aneurinibacillus group</taxon>
        <taxon>Aneurinibacillus</taxon>
    </lineage>
</organism>
<reference evidence="1 2" key="1">
    <citation type="submission" date="2016-10" db="EMBL/GenBank/DDBJ databases">
        <authorList>
            <person name="de Groot N.N."/>
        </authorList>
    </citation>
    <scope>NUCLEOTIDE SEQUENCE [LARGE SCALE GENOMIC DNA]</scope>
    <source>
        <strain evidence="1 2">DSM 2895</strain>
    </source>
</reference>
<sequence length="202" mass="21004">MACSSCFNPCCSGCGGNRVVICPPTFCPPAPTLPVGAGCNLLCELQVSESVPVAAPTAAQQPITSVTITTDQVGDRVLLEGTVEWAPAGILTLPILALPLTLNLGVPGTFRIWRDAIGPGGTNIFETTDTSSLLNISLTSLVLPLTATLTFNPTTTNFHFVDQTAPPGPHTYFLTVDVPVGSSIVPSAFVFTAQEINPNPLI</sequence>
<evidence type="ECO:0000313" key="2">
    <source>
        <dbReference type="Proteomes" id="UP000182836"/>
    </source>
</evidence>
<accession>A0A1G8N7W3</accession>
<dbReference type="EMBL" id="FNED01000007">
    <property type="protein sequence ID" value="SDI76274.1"/>
    <property type="molecule type" value="Genomic_DNA"/>
</dbReference>
<dbReference type="RefSeq" id="WP_139188914.1">
    <property type="nucleotide sequence ID" value="NZ_BJOA01000057.1"/>
</dbReference>
<dbReference type="GeneID" id="42306050"/>
<name>A0A1G8N7W3_ANEMI</name>
<proteinExistence type="predicted"/>
<evidence type="ECO:0000313" key="1">
    <source>
        <dbReference type="EMBL" id="SDI76274.1"/>
    </source>
</evidence>